<evidence type="ECO:0000256" key="1">
    <source>
        <dbReference type="SAM" id="Phobius"/>
    </source>
</evidence>
<sequence>MNGCNMMFQTILACVSFGVSIWSLDTYNKIQTQQLLELDTYITYNVNPVIYVKNYTLDAYRCIKQTKYSYSMYFCPTIQALTNTSEQIFDSYQEITFTDSDFNDNIKTIGSSPEKLSFPQFDAKCYDLSKYQCASQTIQGYLAISNTNTSIPLRGYDVQITYKRLQTSVNTQTLYLLTILCMILPIMTISFTFNKLQSMLNPFIQVEDKGSKKKLNFEFKYEGDDLPYQTSNQFNLKLE</sequence>
<keyword evidence="4" id="KW-1185">Reference proteome</keyword>
<evidence type="ECO:0000313" key="3">
    <source>
        <dbReference type="EMBL" id="CAL6018143.1"/>
    </source>
</evidence>
<organism evidence="3 4">
    <name type="scientific">Hexamita inflata</name>
    <dbReference type="NCBI Taxonomy" id="28002"/>
    <lineage>
        <taxon>Eukaryota</taxon>
        <taxon>Metamonada</taxon>
        <taxon>Diplomonadida</taxon>
        <taxon>Hexamitidae</taxon>
        <taxon>Hexamitinae</taxon>
        <taxon>Hexamita</taxon>
    </lineage>
</organism>
<keyword evidence="1" id="KW-1133">Transmembrane helix</keyword>
<protein>
    <submittedName>
        <fullName evidence="3">Hypothetical_protein</fullName>
    </submittedName>
</protein>
<dbReference type="Proteomes" id="UP001642409">
    <property type="component" value="Unassembled WGS sequence"/>
</dbReference>
<keyword evidence="2" id="KW-0732">Signal</keyword>
<keyword evidence="1" id="KW-0812">Transmembrane</keyword>
<feature type="transmembrane region" description="Helical" evidence="1">
    <location>
        <begin position="174"/>
        <end position="193"/>
    </location>
</feature>
<accession>A0ABP1IKJ0</accession>
<keyword evidence="1" id="KW-0472">Membrane</keyword>
<comment type="caution">
    <text evidence="3">The sequence shown here is derived from an EMBL/GenBank/DDBJ whole genome shotgun (WGS) entry which is preliminary data.</text>
</comment>
<feature type="signal peptide" evidence="2">
    <location>
        <begin position="1"/>
        <end position="23"/>
    </location>
</feature>
<name>A0ABP1IKJ0_9EUKA</name>
<evidence type="ECO:0000256" key="2">
    <source>
        <dbReference type="SAM" id="SignalP"/>
    </source>
</evidence>
<reference evidence="3 4" key="1">
    <citation type="submission" date="2024-07" db="EMBL/GenBank/DDBJ databases">
        <authorList>
            <person name="Akdeniz Z."/>
        </authorList>
    </citation>
    <scope>NUCLEOTIDE SEQUENCE [LARGE SCALE GENOMIC DNA]</scope>
</reference>
<feature type="chain" id="PRO_5046258331" evidence="2">
    <location>
        <begin position="24"/>
        <end position="239"/>
    </location>
</feature>
<dbReference type="EMBL" id="CAXDID020000080">
    <property type="protein sequence ID" value="CAL6018143.1"/>
    <property type="molecule type" value="Genomic_DNA"/>
</dbReference>
<proteinExistence type="predicted"/>
<gene>
    <name evidence="3" type="ORF">HINF_LOCUS26323</name>
</gene>
<evidence type="ECO:0000313" key="4">
    <source>
        <dbReference type="Proteomes" id="UP001642409"/>
    </source>
</evidence>